<dbReference type="EMBL" id="DXCF01000030">
    <property type="protein sequence ID" value="HIZ09945.1"/>
    <property type="molecule type" value="Genomic_DNA"/>
</dbReference>
<protein>
    <recommendedName>
        <fullName evidence="8">Acetolactate synthase small subunit</fullName>
        <shortName evidence="8">AHAS</shortName>
        <shortName evidence="8">ALS</shortName>
        <ecNumber evidence="8">2.2.1.6</ecNumber>
    </recommendedName>
    <alternativeName>
        <fullName evidence="8">Acetohydroxy-acid synthase small subunit</fullName>
    </alternativeName>
</protein>
<accession>A0A9D2D7N7</accession>
<keyword evidence="6 8" id="KW-0100">Branched-chain amino acid biosynthesis</keyword>
<name>A0A9D2D7N7_9FIRM</name>
<evidence type="ECO:0000256" key="7">
    <source>
        <dbReference type="ARBA" id="ARBA00048670"/>
    </source>
</evidence>
<dbReference type="GO" id="GO:0003984">
    <property type="term" value="F:acetolactate synthase activity"/>
    <property type="evidence" value="ECO:0007669"/>
    <property type="project" value="UniProtKB-UniRule"/>
</dbReference>
<evidence type="ECO:0000313" key="10">
    <source>
        <dbReference type="EMBL" id="HIZ09945.1"/>
    </source>
</evidence>
<dbReference type="PROSITE" id="PS51671">
    <property type="entry name" value="ACT"/>
    <property type="match status" value="1"/>
</dbReference>
<keyword evidence="8 10" id="KW-0808">Transferase</keyword>
<dbReference type="NCBIfam" id="TIGR00119">
    <property type="entry name" value="acolac_sm"/>
    <property type="match status" value="1"/>
</dbReference>
<evidence type="ECO:0000256" key="4">
    <source>
        <dbReference type="ARBA" id="ARBA00011744"/>
    </source>
</evidence>
<dbReference type="NCBIfam" id="NF008864">
    <property type="entry name" value="PRK11895.1"/>
    <property type="match status" value="1"/>
</dbReference>
<gene>
    <name evidence="10" type="primary">ilvN</name>
    <name evidence="10" type="ORF">H9726_05605</name>
</gene>
<evidence type="ECO:0000259" key="9">
    <source>
        <dbReference type="PROSITE" id="PS51671"/>
    </source>
</evidence>
<comment type="function">
    <text evidence="8">Catalyzes the conversion of 2 pyruvate molecules into acetolactate in the first common step of the biosynthetic pathway of the branched-amino acids such as leucine, isoleucine, and valine.</text>
</comment>
<comment type="pathway">
    <text evidence="1 8">Amino-acid biosynthesis; L-isoleucine biosynthesis; L-isoleucine from 2-oxobutanoate: step 1/4.</text>
</comment>
<proteinExistence type="inferred from homology"/>
<evidence type="ECO:0000256" key="5">
    <source>
        <dbReference type="ARBA" id="ARBA00022605"/>
    </source>
</evidence>
<dbReference type="EC" id="2.2.1.6" evidence="8"/>
<dbReference type="InterPro" id="IPR039557">
    <property type="entry name" value="AHAS_ACT"/>
</dbReference>
<feature type="domain" description="ACT" evidence="9">
    <location>
        <begin position="12"/>
        <end position="86"/>
    </location>
</feature>
<dbReference type="InterPro" id="IPR027271">
    <property type="entry name" value="Acetolactate_synth/TF_NikR_C"/>
</dbReference>
<comment type="catalytic activity">
    <reaction evidence="7 8">
        <text>2 pyruvate + H(+) = (2S)-2-acetolactate + CO2</text>
        <dbReference type="Rhea" id="RHEA:25249"/>
        <dbReference type="ChEBI" id="CHEBI:15361"/>
        <dbReference type="ChEBI" id="CHEBI:15378"/>
        <dbReference type="ChEBI" id="CHEBI:16526"/>
        <dbReference type="ChEBI" id="CHEBI:58476"/>
        <dbReference type="EC" id="2.2.1.6"/>
    </reaction>
</comment>
<keyword evidence="5 8" id="KW-0028">Amino-acid biosynthesis</keyword>
<evidence type="ECO:0000256" key="3">
    <source>
        <dbReference type="ARBA" id="ARBA00006341"/>
    </source>
</evidence>
<dbReference type="InterPro" id="IPR019455">
    <property type="entry name" value="Acetolactate_synth_ssu_C"/>
</dbReference>
<comment type="similarity">
    <text evidence="3 8">Belongs to the acetolactate synthase small subunit family.</text>
</comment>
<dbReference type="Proteomes" id="UP000824025">
    <property type="component" value="Unassembled WGS sequence"/>
</dbReference>
<evidence type="ECO:0000256" key="8">
    <source>
        <dbReference type="RuleBase" id="RU368092"/>
    </source>
</evidence>
<dbReference type="GO" id="GO:0009097">
    <property type="term" value="P:isoleucine biosynthetic process"/>
    <property type="evidence" value="ECO:0007669"/>
    <property type="project" value="UniProtKB-UniRule"/>
</dbReference>
<dbReference type="GO" id="GO:0009099">
    <property type="term" value="P:L-valine biosynthetic process"/>
    <property type="evidence" value="ECO:0007669"/>
    <property type="project" value="UniProtKB-UniRule"/>
</dbReference>
<dbReference type="PANTHER" id="PTHR30239">
    <property type="entry name" value="ACETOLACTATE SYNTHASE SMALL SUBUNIT"/>
    <property type="match status" value="1"/>
</dbReference>
<evidence type="ECO:0000256" key="6">
    <source>
        <dbReference type="ARBA" id="ARBA00023304"/>
    </source>
</evidence>
<dbReference type="SUPFAM" id="SSF55021">
    <property type="entry name" value="ACT-like"/>
    <property type="match status" value="2"/>
</dbReference>
<evidence type="ECO:0000256" key="1">
    <source>
        <dbReference type="ARBA" id="ARBA00004974"/>
    </source>
</evidence>
<dbReference type="Gene3D" id="3.30.70.260">
    <property type="match status" value="1"/>
</dbReference>
<comment type="caution">
    <text evidence="10">The sequence shown here is derived from an EMBL/GenBank/DDBJ whole genome shotgun (WGS) entry which is preliminary data.</text>
</comment>
<comment type="subunit">
    <text evidence="4 8">Dimer of large and small chains.</text>
</comment>
<dbReference type="AlphaFoldDB" id="A0A9D2D7N7"/>
<dbReference type="Gene3D" id="3.30.70.1150">
    <property type="entry name" value="ACT-like. Chain A, domain 2"/>
    <property type="match status" value="1"/>
</dbReference>
<evidence type="ECO:0000313" key="11">
    <source>
        <dbReference type="Proteomes" id="UP000824025"/>
    </source>
</evidence>
<dbReference type="Pfam" id="PF10369">
    <property type="entry name" value="ALS_ss_C"/>
    <property type="match status" value="1"/>
</dbReference>
<reference evidence="10" key="2">
    <citation type="submission" date="2021-04" db="EMBL/GenBank/DDBJ databases">
        <authorList>
            <person name="Gilroy R."/>
        </authorList>
    </citation>
    <scope>NUCLEOTIDE SEQUENCE</scope>
    <source>
        <strain evidence="10">CHK192-19661</strain>
    </source>
</reference>
<dbReference type="PANTHER" id="PTHR30239:SF0">
    <property type="entry name" value="ACETOLACTATE SYNTHASE SMALL SUBUNIT 1, CHLOROPLASTIC"/>
    <property type="match status" value="1"/>
</dbReference>
<dbReference type="GO" id="GO:0005829">
    <property type="term" value="C:cytosol"/>
    <property type="evidence" value="ECO:0007669"/>
    <property type="project" value="TreeGrafter"/>
</dbReference>
<dbReference type="CDD" id="cd04878">
    <property type="entry name" value="ACT_AHAS"/>
    <property type="match status" value="1"/>
</dbReference>
<organism evidence="10 11">
    <name type="scientific">Candidatus Borkfalkia avicola</name>
    <dbReference type="NCBI Taxonomy" id="2838503"/>
    <lineage>
        <taxon>Bacteria</taxon>
        <taxon>Bacillati</taxon>
        <taxon>Bacillota</taxon>
        <taxon>Clostridia</taxon>
        <taxon>Christensenellales</taxon>
        <taxon>Christensenellaceae</taxon>
        <taxon>Candidatus Borkfalkia</taxon>
    </lineage>
</organism>
<dbReference type="InterPro" id="IPR004789">
    <property type="entry name" value="Acetalactate_synth_ssu"/>
</dbReference>
<comment type="pathway">
    <text evidence="2 8">Amino-acid biosynthesis; L-valine biosynthesis; L-valine from pyruvate: step 1/4.</text>
</comment>
<dbReference type="Pfam" id="PF22629">
    <property type="entry name" value="ACT_AHAS_ss"/>
    <property type="match status" value="1"/>
</dbReference>
<dbReference type="InterPro" id="IPR002912">
    <property type="entry name" value="ACT_dom"/>
</dbReference>
<sequence>MKAINEQIRKRWISLYVENDVGVLARIAGLFSGKSYNLSSLTVGETEDPTVSRMTISLYGDDKTFEQIKKQLNRSVEVIKVLDFTDLPIHKKELLFLRLHSLKREETEEVFRSASVFGITVCDYDRGCVLLESVKTETENDEVLRYYKKHYLSRMEAVRGGAVAVESVSRSER</sequence>
<dbReference type="GO" id="GO:1990610">
    <property type="term" value="F:acetolactate synthase regulator activity"/>
    <property type="evidence" value="ECO:0007669"/>
    <property type="project" value="UniProtKB-UniRule"/>
</dbReference>
<reference evidence="10" key="1">
    <citation type="journal article" date="2021" name="PeerJ">
        <title>Extensive microbial diversity within the chicken gut microbiome revealed by metagenomics and culture.</title>
        <authorList>
            <person name="Gilroy R."/>
            <person name="Ravi A."/>
            <person name="Getino M."/>
            <person name="Pursley I."/>
            <person name="Horton D.L."/>
            <person name="Alikhan N.F."/>
            <person name="Baker D."/>
            <person name="Gharbi K."/>
            <person name="Hall N."/>
            <person name="Watson M."/>
            <person name="Adriaenssens E.M."/>
            <person name="Foster-Nyarko E."/>
            <person name="Jarju S."/>
            <person name="Secka A."/>
            <person name="Antonio M."/>
            <person name="Oren A."/>
            <person name="Chaudhuri R.R."/>
            <person name="La Ragione R."/>
            <person name="Hildebrand F."/>
            <person name="Pallen M.J."/>
        </authorList>
    </citation>
    <scope>NUCLEOTIDE SEQUENCE</scope>
    <source>
        <strain evidence="10">CHK192-19661</strain>
    </source>
</reference>
<dbReference type="InterPro" id="IPR054480">
    <property type="entry name" value="AHAS_small-like_ACT"/>
</dbReference>
<dbReference type="InterPro" id="IPR045865">
    <property type="entry name" value="ACT-like_dom_sf"/>
</dbReference>
<evidence type="ECO:0000256" key="2">
    <source>
        <dbReference type="ARBA" id="ARBA00005025"/>
    </source>
</evidence>